<dbReference type="PANTHER" id="PTHR30505:SF0">
    <property type="entry name" value="FRUCTOSE-LIKE PTS SYSTEM EIIBC COMPONENT-RELATED"/>
    <property type="match status" value="1"/>
</dbReference>
<dbReference type="InterPro" id="IPR003501">
    <property type="entry name" value="PTS_EIIB_2/3"/>
</dbReference>
<feature type="domain" description="PTS EIIB type-2" evidence="7">
    <location>
        <begin position="1"/>
        <end position="99"/>
    </location>
</feature>
<proteinExistence type="predicted"/>
<keyword evidence="4" id="KW-0808">Transferase</keyword>
<evidence type="ECO:0000256" key="6">
    <source>
        <dbReference type="ARBA" id="ARBA00022777"/>
    </source>
</evidence>
<dbReference type="NCBIfam" id="TIGR00829">
    <property type="entry name" value="FRU"/>
    <property type="match status" value="1"/>
</dbReference>
<reference evidence="8 9" key="1">
    <citation type="submission" date="2023-07" db="EMBL/GenBank/DDBJ databases">
        <title>Genomic Encyclopedia of Type Strains, Phase IV (KMG-IV): sequencing the most valuable type-strain genomes for metagenomic binning, comparative biology and taxonomic classification.</title>
        <authorList>
            <person name="Goeker M."/>
        </authorList>
    </citation>
    <scope>NUCLEOTIDE SEQUENCE [LARGE SCALE GENOMIC DNA]</scope>
    <source>
        <strain evidence="8 9">DSM 16980</strain>
    </source>
</reference>
<keyword evidence="1" id="KW-0813">Transport</keyword>
<dbReference type="Proteomes" id="UP001239167">
    <property type="component" value="Unassembled WGS sequence"/>
</dbReference>
<evidence type="ECO:0000256" key="4">
    <source>
        <dbReference type="ARBA" id="ARBA00022679"/>
    </source>
</evidence>
<keyword evidence="6" id="KW-0418">Kinase</keyword>
<dbReference type="InterPro" id="IPR050864">
    <property type="entry name" value="Bacterial_PTS_Sugar_Transport"/>
</dbReference>
<keyword evidence="2" id="KW-0597">Phosphoprotein</keyword>
<keyword evidence="3" id="KW-0762">Sugar transport</keyword>
<dbReference type="EMBL" id="JAUSUE010000010">
    <property type="protein sequence ID" value="MDQ0203930.1"/>
    <property type="molecule type" value="Genomic_DNA"/>
</dbReference>
<dbReference type="Gene3D" id="3.40.50.2300">
    <property type="match status" value="1"/>
</dbReference>
<evidence type="ECO:0000313" key="8">
    <source>
        <dbReference type="EMBL" id="MDQ0203930.1"/>
    </source>
</evidence>
<dbReference type="RefSeq" id="WP_307224080.1">
    <property type="nucleotide sequence ID" value="NZ_CP116940.1"/>
</dbReference>
<dbReference type="CDD" id="cd05569">
    <property type="entry name" value="PTS_IIB_fructose"/>
    <property type="match status" value="1"/>
</dbReference>
<dbReference type="SUPFAM" id="SSF52794">
    <property type="entry name" value="PTS system IIB component-like"/>
    <property type="match status" value="1"/>
</dbReference>
<evidence type="ECO:0000313" key="9">
    <source>
        <dbReference type="Proteomes" id="UP001239167"/>
    </source>
</evidence>
<keyword evidence="9" id="KW-1185">Reference proteome</keyword>
<dbReference type="InterPro" id="IPR036095">
    <property type="entry name" value="PTS_EIIB-like_sf"/>
</dbReference>
<accession>A0ABT9Y7X3</accession>
<organism evidence="8 9">
    <name type="scientific">Pectinatus haikarae</name>
    <dbReference type="NCBI Taxonomy" id="349096"/>
    <lineage>
        <taxon>Bacteria</taxon>
        <taxon>Bacillati</taxon>
        <taxon>Bacillota</taxon>
        <taxon>Negativicutes</taxon>
        <taxon>Selenomonadales</taxon>
        <taxon>Selenomonadaceae</taxon>
        <taxon>Pectinatus</taxon>
    </lineage>
</organism>
<comment type="caution">
    <text evidence="8">The sequence shown here is derived from an EMBL/GenBank/DDBJ whole genome shotgun (WGS) entry which is preliminary data.</text>
</comment>
<name>A0ABT9Y7X3_9FIRM</name>
<evidence type="ECO:0000259" key="7">
    <source>
        <dbReference type="PROSITE" id="PS51099"/>
    </source>
</evidence>
<gene>
    <name evidence="8" type="ORF">J2S01_001649</name>
</gene>
<protein>
    <submittedName>
        <fullName evidence="8">PTS system fructose-specific IIB component</fullName>
    </submittedName>
</protein>
<dbReference type="PROSITE" id="PS51099">
    <property type="entry name" value="PTS_EIIB_TYPE_2"/>
    <property type="match status" value="1"/>
</dbReference>
<dbReference type="InterPro" id="IPR013011">
    <property type="entry name" value="PTS_EIIB_2"/>
</dbReference>
<dbReference type="Pfam" id="PF02302">
    <property type="entry name" value="PTS_IIB"/>
    <property type="match status" value="1"/>
</dbReference>
<keyword evidence="5" id="KW-0598">Phosphotransferase system</keyword>
<evidence type="ECO:0000256" key="2">
    <source>
        <dbReference type="ARBA" id="ARBA00022553"/>
    </source>
</evidence>
<evidence type="ECO:0000256" key="1">
    <source>
        <dbReference type="ARBA" id="ARBA00022448"/>
    </source>
</evidence>
<dbReference type="InterPro" id="IPR003353">
    <property type="entry name" value="PTS_IIB_fruc"/>
</dbReference>
<dbReference type="PANTHER" id="PTHR30505">
    <property type="entry name" value="FRUCTOSE-LIKE PERMEASE"/>
    <property type="match status" value="1"/>
</dbReference>
<evidence type="ECO:0000256" key="3">
    <source>
        <dbReference type="ARBA" id="ARBA00022597"/>
    </source>
</evidence>
<sequence length="103" mass="10994">MNIVGIAACVAGVAHTYIAKEKLIKAAQKAGHIISMETQGQIGTEDELSSEEIKNADVVILAVDTAIKGRDRFTGKKIVEVPTEVAVHSSGKLIKHIEENIDS</sequence>
<evidence type="ECO:0000256" key="5">
    <source>
        <dbReference type="ARBA" id="ARBA00022683"/>
    </source>
</evidence>